<dbReference type="Proteomes" id="UP000024635">
    <property type="component" value="Unassembled WGS sequence"/>
</dbReference>
<evidence type="ECO:0000313" key="1">
    <source>
        <dbReference type="EMBL" id="EYC13014.1"/>
    </source>
</evidence>
<dbReference type="AlphaFoldDB" id="A0A016UCI0"/>
<dbReference type="EMBL" id="JARK01001381">
    <property type="protein sequence ID" value="EYC13014.1"/>
    <property type="molecule type" value="Genomic_DNA"/>
</dbReference>
<accession>A0A016UCI0</accession>
<proteinExistence type="predicted"/>
<reference evidence="2" key="1">
    <citation type="journal article" date="2015" name="Nat. Genet.">
        <title>The genome and transcriptome of the zoonotic hookworm Ancylostoma ceylanicum identify infection-specific gene families.</title>
        <authorList>
            <person name="Schwarz E.M."/>
            <person name="Hu Y."/>
            <person name="Antoshechkin I."/>
            <person name="Miller M.M."/>
            <person name="Sternberg P.W."/>
            <person name="Aroian R.V."/>
        </authorList>
    </citation>
    <scope>NUCLEOTIDE SEQUENCE</scope>
    <source>
        <strain evidence="2">HY135</strain>
    </source>
</reference>
<comment type="caution">
    <text evidence="1">The sequence shown here is derived from an EMBL/GenBank/DDBJ whole genome shotgun (WGS) entry which is preliminary data.</text>
</comment>
<gene>
    <name evidence="1" type="primary">Acey_s0045.g1216</name>
    <name evidence="1" type="ORF">Y032_0045g1216</name>
</gene>
<keyword evidence="2" id="KW-1185">Reference proteome</keyword>
<protein>
    <submittedName>
        <fullName evidence="1">Uncharacterized protein</fullName>
    </submittedName>
</protein>
<evidence type="ECO:0000313" key="2">
    <source>
        <dbReference type="Proteomes" id="UP000024635"/>
    </source>
</evidence>
<name>A0A016UCI0_9BILA</name>
<sequence length="92" mass="10581">MVQNGYETRVQPSRKPQLTASKMFRNALQEVADGQACFHRKCCKPTNMSKTIAFMVQDAEIILGECCSPYKYGRFTYIHIRKQMHHVLEPGS</sequence>
<organism evidence="1 2">
    <name type="scientific">Ancylostoma ceylanicum</name>
    <dbReference type="NCBI Taxonomy" id="53326"/>
    <lineage>
        <taxon>Eukaryota</taxon>
        <taxon>Metazoa</taxon>
        <taxon>Ecdysozoa</taxon>
        <taxon>Nematoda</taxon>
        <taxon>Chromadorea</taxon>
        <taxon>Rhabditida</taxon>
        <taxon>Rhabditina</taxon>
        <taxon>Rhabditomorpha</taxon>
        <taxon>Strongyloidea</taxon>
        <taxon>Ancylostomatidae</taxon>
        <taxon>Ancylostomatinae</taxon>
        <taxon>Ancylostoma</taxon>
    </lineage>
</organism>